<name>A0A0H5CYC4_9RHOB</name>
<evidence type="ECO:0000313" key="3">
    <source>
        <dbReference type="Proteomes" id="UP000043764"/>
    </source>
</evidence>
<dbReference type="Gene3D" id="1.10.3210.10">
    <property type="entry name" value="Hypothetical protein af1432"/>
    <property type="match status" value="2"/>
</dbReference>
<dbReference type="InterPro" id="IPR006675">
    <property type="entry name" value="HDIG_dom"/>
</dbReference>
<dbReference type="RefSeq" id="WP_110884676.1">
    <property type="nucleotide sequence ID" value="NZ_CVRL01000007.1"/>
</dbReference>
<dbReference type="PROSITE" id="PS51832">
    <property type="entry name" value="HD_GYP"/>
    <property type="match status" value="1"/>
</dbReference>
<gene>
    <name evidence="2" type="primary">rpfG</name>
    <name evidence="2" type="ORF">NIT7321_00722</name>
</gene>
<dbReference type="InterPro" id="IPR052020">
    <property type="entry name" value="Cyclic_di-GMP/3'3'-cGAMP_PDE"/>
</dbReference>
<organism evidence="2 3">
    <name type="scientific">Phaeobacter italicus</name>
    <dbReference type="NCBI Taxonomy" id="481446"/>
    <lineage>
        <taxon>Bacteria</taxon>
        <taxon>Pseudomonadati</taxon>
        <taxon>Pseudomonadota</taxon>
        <taxon>Alphaproteobacteria</taxon>
        <taxon>Rhodobacterales</taxon>
        <taxon>Roseobacteraceae</taxon>
        <taxon>Phaeobacter</taxon>
    </lineage>
</organism>
<dbReference type="Pfam" id="PF13487">
    <property type="entry name" value="HD_5"/>
    <property type="match status" value="2"/>
</dbReference>
<dbReference type="STRING" id="481446.NIT7645_01375"/>
<dbReference type="GO" id="GO:0071111">
    <property type="term" value="F:cyclic-guanylate-specific phosphodiesterase activity"/>
    <property type="evidence" value="ECO:0007669"/>
    <property type="project" value="UniProtKB-EC"/>
</dbReference>
<evidence type="ECO:0000313" key="2">
    <source>
        <dbReference type="EMBL" id="CRL09886.1"/>
    </source>
</evidence>
<evidence type="ECO:0000259" key="1">
    <source>
        <dbReference type="PROSITE" id="PS51832"/>
    </source>
</evidence>
<proteinExistence type="predicted"/>
<dbReference type="AlphaFoldDB" id="A0A0H5CYC4"/>
<dbReference type="PANTHER" id="PTHR45228">
    <property type="entry name" value="CYCLIC DI-GMP PHOSPHODIESTERASE TM_0186-RELATED"/>
    <property type="match status" value="1"/>
</dbReference>
<dbReference type="InterPro" id="IPR037522">
    <property type="entry name" value="HD_GYP_dom"/>
</dbReference>
<dbReference type="NCBIfam" id="TIGR00277">
    <property type="entry name" value="HDIG"/>
    <property type="match status" value="1"/>
</dbReference>
<dbReference type="Proteomes" id="UP000043764">
    <property type="component" value="Unassembled WGS sequence"/>
</dbReference>
<sequence>MALTAEHIDPPAASPTVAGDPRSIRLAELLGALSHALDLTEGQPEGHCIRCCWIGMQVADALDLSADERADLYFTLLLKDLGCSSNAARICELYRTDDLAFKRNFKVIGAATHHKLEFVARNTGVSDNTIRRMKTIASVIAQSSALATELIQTRCTRGADIARMMRFSDAVAAGIASLDEHWNGAGQPEGRHGSAIPLYSRIALMAQVTDVFTMQSGADAAAAELESRAGNWFDPDLVPLFCEVIRQPDFTASLQSDTLEHRVLSRSPAQATIEVDEQYLDEISHAFSRVIDAKSPFTYGHSERVAEYTDMICAQLGHDRAHRRWMMRAGLLHDIGKLGVSNTILDKPDKLTDEEFEIMKSHPVLGHAVLRRVSVFEDVAEVAAAHHERLDGRGYPYGLSADQLSMDMRILTVADIFDALTADRPYRAAMPLEKAFAIMDDMTGTAIDDVAYQALKDAIAASQWPARGNSRHDPVN</sequence>
<dbReference type="SMART" id="SM00471">
    <property type="entry name" value="HDc"/>
    <property type="match status" value="1"/>
</dbReference>
<keyword evidence="2" id="KW-0378">Hydrolase</keyword>
<dbReference type="SUPFAM" id="SSF109604">
    <property type="entry name" value="HD-domain/PDEase-like"/>
    <property type="match status" value="2"/>
</dbReference>
<reference evidence="3" key="1">
    <citation type="submission" date="2015-05" db="EMBL/GenBank/DDBJ databases">
        <authorList>
            <person name="Rodrigo-Torres Lidia"/>
            <person name="Arahal R.David."/>
        </authorList>
    </citation>
    <scope>NUCLEOTIDE SEQUENCE [LARGE SCALE GENOMIC DNA]</scope>
    <source>
        <strain evidence="3">CECT 7321</strain>
    </source>
</reference>
<dbReference type="CDD" id="cd00077">
    <property type="entry name" value="HDc"/>
    <property type="match status" value="1"/>
</dbReference>
<protein>
    <submittedName>
        <fullName evidence="2">Cyclic di-GMP phosphodiesterase response regulator RpfG</fullName>
        <ecNumber evidence="2">3.1.4.52</ecNumber>
    </submittedName>
</protein>
<dbReference type="PANTHER" id="PTHR45228:SF5">
    <property type="entry name" value="CYCLIC DI-GMP PHOSPHODIESTERASE VC_1348-RELATED"/>
    <property type="match status" value="1"/>
</dbReference>
<dbReference type="EMBL" id="CVRL01000007">
    <property type="protein sequence ID" value="CRL09886.1"/>
    <property type="molecule type" value="Genomic_DNA"/>
</dbReference>
<dbReference type="InterPro" id="IPR003607">
    <property type="entry name" value="HD/PDEase_dom"/>
</dbReference>
<feature type="domain" description="HD-GYP" evidence="1">
    <location>
        <begin position="276"/>
        <end position="471"/>
    </location>
</feature>
<keyword evidence="3" id="KW-1185">Reference proteome</keyword>
<dbReference type="EC" id="3.1.4.52" evidence="2"/>
<accession>A0A0H5CYC4</accession>